<evidence type="ECO:0000313" key="4">
    <source>
        <dbReference type="Proteomes" id="UP001619887"/>
    </source>
</evidence>
<dbReference type="SUPFAM" id="SSF48371">
    <property type="entry name" value="ARM repeat"/>
    <property type="match status" value="1"/>
</dbReference>
<dbReference type="Proteomes" id="UP001619887">
    <property type="component" value="Unassembled WGS sequence"/>
</dbReference>
<dbReference type="InterPro" id="IPR011989">
    <property type="entry name" value="ARM-like"/>
</dbReference>
<sequence length="415" mass="46186">MRSLEDNPFFEKKLLMGSKMAKVANKIRNPSPDYSLSSIDTHTPDELRIIPHLGHPIRRPSRLPVMKRKHSGEGKEVADGCILRTAQDNYKRIAATMKKFMVDDSPAPNPPAAPRRTSYVARKAWKPTLKPQAPPPPKAPRTHIQAEAPKVPVPPKKAAPPSRKGPHRGTKLSPQRAVPQEYMEPLAHPEEGLSSFFRNIGSDEWEKKLLGLKTIRAIAQNHQELLTKIKLHEVCIVLAEQVNSLRSVVACAAMDALADLHSYLGKMMDPEVERTGGALLQKLAQTTNAFILQQAHLALDVLVKGSSPGRVMNVLLNIGSNHCCPAVRACTALHLEQLLDIIGEDEIFAPGKIISERLLIAVSKMAVDAASEVRLHGQRMLLVLSRQEEFSVLWHNIIPMKDRHPLQKILQKMRQ</sequence>
<evidence type="ECO:0000259" key="2">
    <source>
        <dbReference type="SMART" id="SM01349"/>
    </source>
</evidence>
<dbReference type="PANTHER" id="PTHR21567">
    <property type="entry name" value="CLASP"/>
    <property type="match status" value="1"/>
</dbReference>
<evidence type="ECO:0000313" key="3">
    <source>
        <dbReference type="EMBL" id="KAL3044072.1"/>
    </source>
</evidence>
<feature type="region of interest" description="Disordered" evidence="1">
    <location>
        <begin position="124"/>
        <end position="177"/>
    </location>
</feature>
<gene>
    <name evidence="3" type="ORF">OYC64_003829</name>
</gene>
<dbReference type="InterPro" id="IPR016024">
    <property type="entry name" value="ARM-type_fold"/>
</dbReference>
<dbReference type="InterPro" id="IPR024395">
    <property type="entry name" value="CLASP_N_dom"/>
</dbReference>
<dbReference type="SMART" id="SM01349">
    <property type="entry name" value="TOG"/>
    <property type="match status" value="1"/>
</dbReference>
<name>A0ABD2FQR2_PAGBO</name>
<organism evidence="3 4">
    <name type="scientific">Pagothenia borchgrevinki</name>
    <name type="common">Bald rockcod</name>
    <name type="synonym">Trematomus borchgrevinki</name>
    <dbReference type="NCBI Taxonomy" id="8213"/>
    <lineage>
        <taxon>Eukaryota</taxon>
        <taxon>Metazoa</taxon>
        <taxon>Chordata</taxon>
        <taxon>Craniata</taxon>
        <taxon>Vertebrata</taxon>
        <taxon>Euteleostomi</taxon>
        <taxon>Actinopterygii</taxon>
        <taxon>Neopterygii</taxon>
        <taxon>Teleostei</taxon>
        <taxon>Neoteleostei</taxon>
        <taxon>Acanthomorphata</taxon>
        <taxon>Eupercaria</taxon>
        <taxon>Perciformes</taxon>
        <taxon>Notothenioidei</taxon>
        <taxon>Nototheniidae</taxon>
        <taxon>Pagothenia</taxon>
    </lineage>
</organism>
<dbReference type="PANTHER" id="PTHR21567:SF87">
    <property type="entry name" value="CRESCERIN-LIKE PROTEIN CHE-12"/>
    <property type="match status" value="1"/>
</dbReference>
<proteinExistence type="predicted"/>
<dbReference type="Pfam" id="PF12348">
    <property type="entry name" value="CLASP_N"/>
    <property type="match status" value="1"/>
</dbReference>
<reference evidence="3 4" key="2">
    <citation type="journal article" date="2024" name="G3 (Bethesda)">
        <title>The genome of the cryopelagic Antarctic bald notothen, Trematomus borchgrevinki.</title>
        <authorList>
            <person name="Rayamajhi N."/>
            <person name="Rivera-Colon A.G."/>
            <person name="Minhas B.F."/>
            <person name="Cheng C.C."/>
            <person name="Catchen J.M."/>
        </authorList>
    </citation>
    <scope>NUCLEOTIDE SEQUENCE [LARGE SCALE GENOMIC DNA]</scope>
    <source>
        <strain evidence="3">AGRC-2024</strain>
    </source>
</reference>
<accession>A0ABD2FQR2</accession>
<keyword evidence="4" id="KW-1185">Reference proteome</keyword>
<dbReference type="AlphaFoldDB" id="A0ABD2FQR2"/>
<dbReference type="EMBL" id="JBIYXZ010002088">
    <property type="protein sequence ID" value="KAL3044072.1"/>
    <property type="molecule type" value="Genomic_DNA"/>
</dbReference>
<feature type="domain" description="TOG" evidence="2">
    <location>
        <begin position="185"/>
        <end position="415"/>
    </location>
</feature>
<protein>
    <recommendedName>
        <fullName evidence="2">TOG domain-containing protein</fullName>
    </recommendedName>
</protein>
<reference evidence="3 4" key="1">
    <citation type="journal article" date="2022" name="G3 (Bethesda)">
        <title>Evaluating Illumina-, Nanopore-, and PacBio-based genome assembly strategies with the bald notothen, Trematomus borchgrevinki.</title>
        <authorList>
            <person name="Rayamajhi N."/>
            <person name="Cheng C.C."/>
            <person name="Catchen J.M."/>
        </authorList>
    </citation>
    <scope>NUCLEOTIDE SEQUENCE [LARGE SCALE GENOMIC DNA]</scope>
    <source>
        <strain evidence="3">AGRC-2024</strain>
    </source>
</reference>
<evidence type="ECO:0000256" key="1">
    <source>
        <dbReference type="SAM" id="MobiDB-lite"/>
    </source>
</evidence>
<comment type="caution">
    <text evidence="3">The sequence shown here is derived from an EMBL/GenBank/DDBJ whole genome shotgun (WGS) entry which is preliminary data.</text>
</comment>
<dbReference type="InterPro" id="IPR034085">
    <property type="entry name" value="TOG"/>
</dbReference>
<dbReference type="Gene3D" id="1.25.10.10">
    <property type="entry name" value="Leucine-rich Repeat Variant"/>
    <property type="match status" value="1"/>
</dbReference>